<dbReference type="GO" id="GO:0005737">
    <property type="term" value="C:cytoplasm"/>
    <property type="evidence" value="ECO:0007669"/>
    <property type="project" value="TreeGrafter"/>
</dbReference>
<dbReference type="InterPro" id="IPR001623">
    <property type="entry name" value="DnaJ_domain"/>
</dbReference>
<accession>A0A7S4P7X4</accession>
<dbReference type="PANTHER" id="PTHR43096:SF58">
    <property type="entry name" value="CHAPERONE DNAJ-DOMAIN SUPERFAMILY PROTEIN"/>
    <property type="match status" value="1"/>
</dbReference>
<evidence type="ECO:0000313" key="5">
    <source>
        <dbReference type="EMBL" id="CAE2326742.1"/>
    </source>
</evidence>
<gene>
    <name evidence="5" type="ORF">GTHE00462_LOCUS30658</name>
</gene>
<dbReference type="Gene3D" id="1.10.287.110">
    <property type="entry name" value="DnaJ domain"/>
    <property type="match status" value="1"/>
</dbReference>
<dbReference type="PROSITE" id="PS50076">
    <property type="entry name" value="DNAJ_2"/>
    <property type="match status" value="1"/>
</dbReference>
<feature type="coiled-coil region" evidence="1">
    <location>
        <begin position="320"/>
        <end position="361"/>
    </location>
</feature>
<protein>
    <recommendedName>
        <fullName evidence="4">J domain-containing protein</fullName>
    </recommendedName>
</protein>
<organism evidence="5">
    <name type="scientific">Guillardia theta</name>
    <name type="common">Cryptophyte</name>
    <name type="synonym">Cryptomonas phi</name>
    <dbReference type="NCBI Taxonomy" id="55529"/>
    <lineage>
        <taxon>Eukaryota</taxon>
        <taxon>Cryptophyceae</taxon>
        <taxon>Pyrenomonadales</taxon>
        <taxon>Geminigeraceae</taxon>
        <taxon>Guillardia</taxon>
    </lineage>
</organism>
<feature type="signal peptide" evidence="3">
    <location>
        <begin position="1"/>
        <end position="26"/>
    </location>
</feature>
<dbReference type="EMBL" id="HBKN01039123">
    <property type="protein sequence ID" value="CAE2326742.1"/>
    <property type="molecule type" value="Transcribed_RNA"/>
</dbReference>
<dbReference type="Pfam" id="PF00226">
    <property type="entry name" value="DnaJ"/>
    <property type="match status" value="1"/>
</dbReference>
<evidence type="ECO:0000256" key="3">
    <source>
        <dbReference type="SAM" id="SignalP"/>
    </source>
</evidence>
<evidence type="ECO:0000256" key="1">
    <source>
        <dbReference type="SAM" id="Coils"/>
    </source>
</evidence>
<dbReference type="CDD" id="cd06257">
    <property type="entry name" value="DnaJ"/>
    <property type="match status" value="1"/>
</dbReference>
<dbReference type="AlphaFoldDB" id="A0A7S4P7X4"/>
<feature type="region of interest" description="Disordered" evidence="2">
    <location>
        <begin position="147"/>
        <end position="173"/>
    </location>
</feature>
<keyword evidence="1" id="KW-0175">Coiled coil</keyword>
<feature type="domain" description="J" evidence="4">
    <location>
        <begin position="63"/>
        <end position="128"/>
    </location>
</feature>
<feature type="chain" id="PRO_5031093866" description="J domain-containing protein" evidence="3">
    <location>
        <begin position="27"/>
        <end position="789"/>
    </location>
</feature>
<dbReference type="GO" id="GO:0051082">
    <property type="term" value="F:unfolded protein binding"/>
    <property type="evidence" value="ECO:0007669"/>
    <property type="project" value="TreeGrafter"/>
</dbReference>
<name>A0A7S4P7X4_GUITH</name>
<proteinExistence type="predicted"/>
<dbReference type="SMART" id="SM00271">
    <property type="entry name" value="DnaJ"/>
    <property type="match status" value="1"/>
</dbReference>
<dbReference type="GO" id="GO:0042026">
    <property type="term" value="P:protein refolding"/>
    <property type="evidence" value="ECO:0007669"/>
    <property type="project" value="TreeGrafter"/>
</dbReference>
<evidence type="ECO:0000259" key="4">
    <source>
        <dbReference type="PROSITE" id="PS50076"/>
    </source>
</evidence>
<dbReference type="PANTHER" id="PTHR43096">
    <property type="entry name" value="DNAJ HOMOLOG 1, MITOCHONDRIAL-RELATED"/>
    <property type="match status" value="1"/>
</dbReference>
<dbReference type="PRINTS" id="PR00625">
    <property type="entry name" value="JDOMAIN"/>
</dbReference>
<feature type="coiled-coil region" evidence="1">
    <location>
        <begin position="706"/>
        <end position="784"/>
    </location>
</feature>
<evidence type="ECO:0000256" key="2">
    <source>
        <dbReference type="SAM" id="MobiDB-lite"/>
    </source>
</evidence>
<reference evidence="5" key="1">
    <citation type="submission" date="2021-01" db="EMBL/GenBank/DDBJ databases">
        <authorList>
            <person name="Corre E."/>
            <person name="Pelletier E."/>
            <person name="Niang G."/>
            <person name="Scheremetjew M."/>
            <person name="Finn R."/>
            <person name="Kale V."/>
            <person name="Holt S."/>
            <person name="Cochrane G."/>
            <person name="Meng A."/>
            <person name="Brown T."/>
            <person name="Cohen L."/>
        </authorList>
    </citation>
    <scope>NUCLEOTIDE SEQUENCE</scope>
    <source>
        <strain evidence="5">CCMP 2712</strain>
    </source>
</reference>
<sequence>MASSFCLLGFFVLFFPCCCMMCGIEAVDSAAYVHVAATPFRILRSKSRSCSSRITCRIGRFEDYYEALGVSPSASQDTIKSAFRSLSRRYHPDVSRNPEIDRDRYVKVTVAYGILSDPVKRAQYDLTRGVQSGTKFLNDLEEMVSKTSLRDTSDTMSMTTKHKRTRSRGGMSIRTNATSSTYEQLSDLLSQARRASYSRSNVYMCGVCGASSSSSDSCDNCGVTSPSSLPDPRSQRQRYVTSIYSMHKAATPLDSERHHSLVHKNHISRDFHNKRAQLDIDAGNQQVWSAVTLGQVEKLERKDSFASKQESSEGTVVKSLKDKREEVSRLKSEIAVRELELRKLKELLQRAEMELQNETWSVSREDSQPSDVAELEDKLIICRLCGCHTMSSLRCDACGSDLQALAPSPSSHSGITKIYTMHKHGSTVLSKTDIHSLVHLHHFSSDPSAEAKAESKLSERTVEEWEVLVRQELQLVRAHLREGQCFEGSGEDRQMKTNFTFGVFSSVRPHETPAVNSTMVEKLTNEEARDGLSVQRMKNNVADLRFFVSHLKACAKRMRSEADRAAVRVREMEVKAETRPASQDTRERTLQRPMQRLPVRCMCCGCDSLSADRCDCCGEDCCGLSGKEVFPHEAQLQRKSSIFGVYTMHGSTATQLDQEDRHNLVHTNHFSQVDVDSSPFLEREFQAPADQARWGLRSAGRAEKTARDKEAELKQACKSCVELEEAMLLKNRKDEQVKELSDAHARKLEARQLLREADALDVIIARHIEELNALQERVSRVENRDIEQE</sequence>
<dbReference type="InterPro" id="IPR036869">
    <property type="entry name" value="J_dom_sf"/>
</dbReference>
<keyword evidence="3" id="KW-0732">Signal</keyword>
<dbReference type="SUPFAM" id="SSF46565">
    <property type="entry name" value="Chaperone J-domain"/>
    <property type="match status" value="1"/>
</dbReference>